<dbReference type="InterPro" id="IPR023561">
    <property type="entry name" value="Carbonic_anhydrase_a-class"/>
</dbReference>
<dbReference type="PANTHER" id="PTHR18952">
    <property type="entry name" value="CARBONIC ANHYDRASE"/>
    <property type="match status" value="1"/>
</dbReference>
<evidence type="ECO:0000256" key="2">
    <source>
        <dbReference type="ARBA" id="ARBA00002904"/>
    </source>
</evidence>
<comment type="similarity">
    <text evidence="3 9">Belongs to the alpha-carbonic anhydrase family.</text>
</comment>
<evidence type="ECO:0000256" key="7">
    <source>
        <dbReference type="ARBA" id="ARBA00023239"/>
    </source>
</evidence>
<keyword evidence="5 9" id="KW-0479">Metal-binding</keyword>
<reference evidence="12" key="1">
    <citation type="journal article" date="2020" name="Stud. Mycol.">
        <title>101 Dothideomycetes genomes: a test case for predicting lifestyles and emergence of pathogens.</title>
        <authorList>
            <person name="Haridas S."/>
            <person name="Albert R."/>
            <person name="Binder M."/>
            <person name="Bloem J."/>
            <person name="Labutti K."/>
            <person name="Salamov A."/>
            <person name="Andreopoulos B."/>
            <person name="Baker S."/>
            <person name="Barry K."/>
            <person name="Bills G."/>
            <person name="Bluhm B."/>
            <person name="Cannon C."/>
            <person name="Castanera R."/>
            <person name="Culley D."/>
            <person name="Daum C."/>
            <person name="Ezra D."/>
            <person name="Gonzalez J."/>
            <person name="Henrissat B."/>
            <person name="Kuo A."/>
            <person name="Liang C."/>
            <person name="Lipzen A."/>
            <person name="Lutzoni F."/>
            <person name="Magnuson J."/>
            <person name="Mondo S."/>
            <person name="Nolan M."/>
            <person name="Ohm R."/>
            <person name="Pangilinan J."/>
            <person name="Park H.-J."/>
            <person name="Ramirez L."/>
            <person name="Alfaro M."/>
            <person name="Sun H."/>
            <person name="Tritt A."/>
            <person name="Yoshinaga Y."/>
            <person name="Zwiers L.-H."/>
            <person name="Turgeon B."/>
            <person name="Goodwin S."/>
            <person name="Spatafora J."/>
            <person name="Crous P."/>
            <person name="Grigoriev I."/>
        </authorList>
    </citation>
    <scope>NUCLEOTIDE SEQUENCE</scope>
    <source>
        <strain evidence="12">CBS 269.34</strain>
    </source>
</reference>
<dbReference type="PANTHER" id="PTHR18952:SF265">
    <property type="entry name" value="CARBONIC ANHYDRASE"/>
    <property type="match status" value="1"/>
</dbReference>
<dbReference type="AlphaFoldDB" id="A0A6A6R8Z3"/>
<keyword evidence="7 9" id="KW-0456">Lyase</keyword>
<evidence type="ECO:0000256" key="9">
    <source>
        <dbReference type="RuleBase" id="RU367011"/>
    </source>
</evidence>
<evidence type="ECO:0000256" key="4">
    <source>
        <dbReference type="ARBA" id="ARBA00012925"/>
    </source>
</evidence>
<dbReference type="GO" id="GO:0004089">
    <property type="term" value="F:carbonate dehydratase activity"/>
    <property type="evidence" value="ECO:0007669"/>
    <property type="project" value="UniProtKB-UniRule"/>
</dbReference>
<organism evidence="12 13">
    <name type="scientific">Lophium mytilinum</name>
    <dbReference type="NCBI Taxonomy" id="390894"/>
    <lineage>
        <taxon>Eukaryota</taxon>
        <taxon>Fungi</taxon>
        <taxon>Dikarya</taxon>
        <taxon>Ascomycota</taxon>
        <taxon>Pezizomycotina</taxon>
        <taxon>Dothideomycetes</taxon>
        <taxon>Pleosporomycetidae</taxon>
        <taxon>Mytilinidiales</taxon>
        <taxon>Mytilinidiaceae</taxon>
        <taxon>Lophium</taxon>
    </lineage>
</organism>
<dbReference type="Gene3D" id="3.10.200.10">
    <property type="entry name" value="Alpha carbonic anhydrase"/>
    <property type="match status" value="1"/>
</dbReference>
<evidence type="ECO:0000259" key="11">
    <source>
        <dbReference type="PROSITE" id="PS51144"/>
    </source>
</evidence>
<evidence type="ECO:0000256" key="10">
    <source>
        <dbReference type="SAM" id="MobiDB-lite"/>
    </source>
</evidence>
<comment type="function">
    <text evidence="2 9">Reversible hydration of carbon dioxide.</text>
</comment>
<dbReference type="OrthoDB" id="429145at2759"/>
<evidence type="ECO:0000256" key="6">
    <source>
        <dbReference type="ARBA" id="ARBA00022833"/>
    </source>
</evidence>
<evidence type="ECO:0000256" key="3">
    <source>
        <dbReference type="ARBA" id="ARBA00010718"/>
    </source>
</evidence>
<dbReference type="InterPro" id="IPR018338">
    <property type="entry name" value="Carbonic_anhydrase_a-class_CS"/>
</dbReference>
<feature type="region of interest" description="Disordered" evidence="10">
    <location>
        <begin position="278"/>
        <end position="302"/>
    </location>
</feature>
<evidence type="ECO:0000256" key="5">
    <source>
        <dbReference type="ARBA" id="ARBA00022723"/>
    </source>
</evidence>
<evidence type="ECO:0000313" key="12">
    <source>
        <dbReference type="EMBL" id="KAF2501198.1"/>
    </source>
</evidence>
<dbReference type="InterPro" id="IPR001148">
    <property type="entry name" value="CA_dom"/>
</dbReference>
<dbReference type="EC" id="4.2.1.1" evidence="4 9"/>
<dbReference type="InterPro" id="IPR036398">
    <property type="entry name" value="CA_dom_sf"/>
</dbReference>
<comment type="catalytic activity">
    <reaction evidence="8 9">
        <text>hydrogencarbonate + H(+) = CO2 + H2O</text>
        <dbReference type="Rhea" id="RHEA:10748"/>
        <dbReference type="ChEBI" id="CHEBI:15377"/>
        <dbReference type="ChEBI" id="CHEBI:15378"/>
        <dbReference type="ChEBI" id="CHEBI:16526"/>
        <dbReference type="ChEBI" id="CHEBI:17544"/>
        <dbReference type="EC" id="4.2.1.1"/>
    </reaction>
</comment>
<keyword evidence="13" id="KW-1185">Reference proteome</keyword>
<dbReference type="CDD" id="cd03124">
    <property type="entry name" value="alpha_CA_prokaryotic_like"/>
    <property type="match status" value="1"/>
</dbReference>
<proteinExistence type="inferred from homology"/>
<dbReference type="Proteomes" id="UP000799750">
    <property type="component" value="Unassembled WGS sequence"/>
</dbReference>
<gene>
    <name evidence="12" type="ORF">BU16DRAFT_533903</name>
</gene>
<keyword evidence="6 9" id="KW-0862">Zinc</keyword>
<dbReference type="SUPFAM" id="SSF51069">
    <property type="entry name" value="Carbonic anhydrase"/>
    <property type="match status" value="1"/>
</dbReference>
<evidence type="ECO:0000313" key="13">
    <source>
        <dbReference type="Proteomes" id="UP000799750"/>
    </source>
</evidence>
<dbReference type="InterPro" id="IPR041891">
    <property type="entry name" value="Alpha_CA_prokaryot-like"/>
</dbReference>
<dbReference type="Pfam" id="PF00194">
    <property type="entry name" value="Carb_anhydrase"/>
    <property type="match status" value="1"/>
</dbReference>
<feature type="domain" description="Alpha-carbonic anhydrase" evidence="11">
    <location>
        <begin position="39"/>
        <end position="280"/>
    </location>
</feature>
<dbReference type="EMBL" id="MU004182">
    <property type="protein sequence ID" value="KAF2501198.1"/>
    <property type="molecule type" value="Genomic_DNA"/>
</dbReference>
<dbReference type="PROSITE" id="PS51144">
    <property type="entry name" value="ALPHA_CA_2"/>
    <property type="match status" value="1"/>
</dbReference>
<accession>A0A6A6R8Z3</accession>
<sequence length="331" mass="35211">MLYYKFGGALFFVASAYGSCLHATSHLHRRVEDGKVKVSTFGYTDMQGPLNWAGLAEENEACATSKIQSPINIDDTIDVAAEAPKITIAHVESAEFENLGTTIETIVNGTTTFNGTDFSLKQFHFHTPSEHRINEEYFPLEMHMVHEAADGSGNIAVLAVLFQLSADGSTTDLLTSVTENLKEIKTPGTITETGPLDFTALIEHIETTPLRQYTGSLTTPPCAEGLTFLVTQEPLALDVATFNAVKSVVKFNSRFSQGALGTENLLVVASANEKSIAARKQAGGGEEKATEPTPTEEAAATATGPTTILVTEVAIGMLTVPTSVLAVAVNA</sequence>
<dbReference type="PROSITE" id="PS00162">
    <property type="entry name" value="ALPHA_CA_1"/>
    <property type="match status" value="1"/>
</dbReference>
<evidence type="ECO:0000256" key="8">
    <source>
        <dbReference type="ARBA" id="ARBA00048348"/>
    </source>
</evidence>
<name>A0A6A6R8Z3_9PEZI</name>
<feature type="compositionally biased region" description="Low complexity" evidence="10">
    <location>
        <begin position="291"/>
        <end position="302"/>
    </location>
</feature>
<protein>
    <recommendedName>
        <fullName evidence="4 9">Carbonic anhydrase</fullName>
        <ecNumber evidence="4 9">4.2.1.1</ecNumber>
    </recommendedName>
</protein>
<evidence type="ECO:0000256" key="1">
    <source>
        <dbReference type="ARBA" id="ARBA00001947"/>
    </source>
</evidence>
<comment type="cofactor">
    <cofactor evidence="1 9">
        <name>Zn(2+)</name>
        <dbReference type="ChEBI" id="CHEBI:29105"/>
    </cofactor>
</comment>
<dbReference type="SMART" id="SM01057">
    <property type="entry name" value="Carb_anhydrase"/>
    <property type="match status" value="1"/>
</dbReference>
<dbReference type="GO" id="GO:0008270">
    <property type="term" value="F:zinc ion binding"/>
    <property type="evidence" value="ECO:0007669"/>
    <property type="project" value="UniProtKB-UniRule"/>
</dbReference>